<proteinExistence type="predicted"/>
<dbReference type="Pfam" id="PF10321">
    <property type="entry name" value="7TM_GPCR_Srt"/>
    <property type="match status" value="1"/>
</dbReference>
<keyword evidence="1" id="KW-0175">Coiled coil</keyword>
<organism evidence="3 4">
    <name type="scientific">Meloidogyne javanica</name>
    <name type="common">Root-knot nematode worm</name>
    <dbReference type="NCBI Taxonomy" id="6303"/>
    <lineage>
        <taxon>Eukaryota</taxon>
        <taxon>Metazoa</taxon>
        <taxon>Ecdysozoa</taxon>
        <taxon>Nematoda</taxon>
        <taxon>Chromadorea</taxon>
        <taxon>Rhabditida</taxon>
        <taxon>Tylenchina</taxon>
        <taxon>Tylenchomorpha</taxon>
        <taxon>Tylenchoidea</taxon>
        <taxon>Meloidogynidae</taxon>
        <taxon>Meloidogyninae</taxon>
        <taxon>Meloidogyne</taxon>
        <taxon>Meloidogyne incognita group</taxon>
    </lineage>
</organism>
<evidence type="ECO:0000313" key="4">
    <source>
        <dbReference type="WBParaSite" id="scaffold10648_cov302.g14970"/>
    </source>
</evidence>
<evidence type="ECO:0000256" key="2">
    <source>
        <dbReference type="SAM" id="Phobius"/>
    </source>
</evidence>
<feature type="transmembrane region" description="Helical" evidence="2">
    <location>
        <begin position="126"/>
        <end position="148"/>
    </location>
</feature>
<protein>
    <submittedName>
        <fullName evidence="4">Uncharacterized protein</fullName>
    </submittedName>
</protein>
<evidence type="ECO:0000256" key="1">
    <source>
        <dbReference type="SAM" id="Coils"/>
    </source>
</evidence>
<dbReference type="AlphaFoldDB" id="A0A915LFJ6"/>
<name>A0A915LFJ6_MELJA</name>
<dbReference type="PANTHER" id="PTHR23021">
    <property type="entry name" value="SERPENTINE RECEPTOR, CLASS T"/>
    <property type="match status" value="1"/>
</dbReference>
<keyword evidence="2" id="KW-0472">Membrane</keyword>
<reference evidence="4" key="1">
    <citation type="submission" date="2022-11" db="UniProtKB">
        <authorList>
            <consortium name="WormBaseParasite"/>
        </authorList>
    </citation>
    <scope>IDENTIFICATION</scope>
</reference>
<evidence type="ECO:0000313" key="3">
    <source>
        <dbReference type="Proteomes" id="UP000887561"/>
    </source>
</evidence>
<dbReference type="WBParaSite" id="scaffold10648_cov302.g14970">
    <property type="protein sequence ID" value="scaffold10648_cov302.g14970"/>
    <property type="gene ID" value="scaffold10648_cov302.g14970"/>
</dbReference>
<accession>A0A915LFJ6</accession>
<feature type="transmembrane region" description="Helical" evidence="2">
    <location>
        <begin position="101"/>
        <end position="120"/>
    </location>
</feature>
<dbReference type="PANTHER" id="PTHR23021:SF11">
    <property type="entry name" value="SERPENTINE RECEPTOR, CLASS T"/>
    <property type="match status" value="1"/>
</dbReference>
<feature type="coiled-coil region" evidence="1">
    <location>
        <begin position="11"/>
        <end position="66"/>
    </location>
</feature>
<keyword evidence="2" id="KW-0812">Transmembrane</keyword>
<dbReference type="InterPro" id="IPR019425">
    <property type="entry name" value="7TM_GPCR_serpentine_rcpt_Srt"/>
</dbReference>
<keyword evidence="3" id="KW-1185">Reference proteome</keyword>
<keyword evidence="2" id="KW-1133">Transmembrane helix</keyword>
<dbReference type="Proteomes" id="UP000887561">
    <property type="component" value="Unplaced"/>
</dbReference>
<sequence>MNENRQGEEPSERKMKRLKRINEEIEEFRRDEEFYKEKCRKTKEKYEKACQNLNKTRNAIEDLEKIAKQITGHDGKDNDLQQHDNQIVEYTNSEVETNKNAAILFVGHLTGYLGYLGYVYCSSPEFIYFAGAFVSFCWYTESTIELILAMNRCIELLSSEMARKIFKGCYIRL</sequence>